<proteinExistence type="predicted"/>
<organism evidence="2">
    <name type="scientific">Camponotus floridanus</name>
    <name type="common">Florida carpenter ant</name>
    <dbReference type="NCBI Taxonomy" id="104421"/>
    <lineage>
        <taxon>Eukaryota</taxon>
        <taxon>Metazoa</taxon>
        <taxon>Ecdysozoa</taxon>
        <taxon>Arthropoda</taxon>
        <taxon>Hexapoda</taxon>
        <taxon>Insecta</taxon>
        <taxon>Pterygota</taxon>
        <taxon>Neoptera</taxon>
        <taxon>Endopterygota</taxon>
        <taxon>Hymenoptera</taxon>
        <taxon>Apocrita</taxon>
        <taxon>Aculeata</taxon>
        <taxon>Formicoidea</taxon>
        <taxon>Formicidae</taxon>
        <taxon>Formicinae</taxon>
        <taxon>Camponotus</taxon>
    </lineage>
</organism>
<protein>
    <recommendedName>
        <fullName evidence="3">Reverse transcriptase</fullName>
    </recommendedName>
</protein>
<dbReference type="OrthoDB" id="8058917at2759"/>
<sequence>MTQVLTGHGCFGEYLCRIGKESTTACHHCGEGRDTAQHTLAECPAWDTLRRDLCNEVGQDL</sequence>
<dbReference type="EMBL" id="GL439443">
    <property type="protein sequence ID" value="EFN67290.1"/>
    <property type="molecule type" value="Genomic_DNA"/>
</dbReference>
<feature type="non-terminal residue" evidence="1">
    <location>
        <position position="61"/>
    </location>
</feature>
<gene>
    <name evidence="1" type="ORF">EAG_04037</name>
</gene>
<name>E2AH00_CAMFO</name>
<dbReference type="AlphaFoldDB" id="E2AH00"/>
<evidence type="ECO:0000313" key="2">
    <source>
        <dbReference type="Proteomes" id="UP000000311"/>
    </source>
</evidence>
<keyword evidence="2" id="KW-1185">Reference proteome</keyword>
<evidence type="ECO:0008006" key="3">
    <source>
        <dbReference type="Google" id="ProtNLM"/>
    </source>
</evidence>
<reference evidence="1 2" key="1">
    <citation type="journal article" date="2010" name="Science">
        <title>Genomic comparison of the ants Camponotus floridanus and Harpegnathos saltator.</title>
        <authorList>
            <person name="Bonasio R."/>
            <person name="Zhang G."/>
            <person name="Ye C."/>
            <person name="Mutti N.S."/>
            <person name="Fang X."/>
            <person name="Qin N."/>
            <person name="Donahue G."/>
            <person name="Yang P."/>
            <person name="Li Q."/>
            <person name="Li C."/>
            <person name="Zhang P."/>
            <person name="Huang Z."/>
            <person name="Berger S.L."/>
            <person name="Reinberg D."/>
            <person name="Wang J."/>
            <person name="Liebig J."/>
        </authorList>
    </citation>
    <scope>NUCLEOTIDE SEQUENCE [LARGE SCALE GENOMIC DNA]</scope>
    <source>
        <strain evidence="2">C129</strain>
    </source>
</reference>
<accession>E2AH00</accession>
<evidence type="ECO:0000313" key="1">
    <source>
        <dbReference type="EMBL" id="EFN67290.1"/>
    </source>
</evidence>
<dbReference type="Proteomes" id="UP000000311">
    <property type="component" value="Unassembled WGS sequence"/>
</dbReference>
<dbReference type="InParanoid" id="E2AH00"/>